<dbReference type="InterPro" id="IPR026838">
    <property type="entry name" value="YheC/D"/>
</dbReference>
<accession>A0A6M0Q3N8</accession>
<dbReference type="Proteomes" id="UP000481043">
    <property type="component" value="Unassembled WGS sequence"/>
</dbReference>
<feature type="domain" description="ATP-grasp" evidence="2">
    <location>
        <begin position="160"/>
        <end position="385"/>
    </location>
</feature>
<dbReference type="GO" id="GO:0046872">
    <property type="term" value="F:metal ion binding"/>
    <property type="evidence" value="ECO:0007669"/>
    <property type="project" value="InterPro"/>
</dbReference>
<name>A0A6M0Q3N8_9BACI</name>
<dbReference type="SUPFAM" id="SSF56059">
    <property type="entry name" value="Glutathione synthetase ATP-binding domain-like"/>
    <property type="match status" value="1"/>
</dbReference>
<dbReference type="PROSITE" id="PS50975">
    <property type="entry name" value="ATP_GRASP"/>
    <property type="match status" value="1"/>
</dbReference>
<keyword evidence="4" id="KW-1185">Reference proteome</keyword>
<evidence type="ECO:0000256" key="1">
    <source>
        <dbReference type="PROSITE-ProRule" id="PRU00409"/>
    </source>
</evidence>
<dbReference type="InterPro" id="IPR011761">
    <property type="entry name" value="ATP-grasp"/>
</dbReference>
<gene>
    <name evidence="3" type="ORF">G4D63_03565</name>
</gene>
<proteinExistence type="predicted"/>
<comment type="caution">
    <text evidence="3">The sequence shown here is derived from an EMBL/GenBank/DDBJ whole genome shotgun (WGS) entry which is preliminary data.</text>
</comment>
<sequence>MKLYLSENQLTVNEDISVTWGEPLVTIPFSRSEASTAITIANTHSIKPLVGILAGEHQTKSFSGNEKAFQRIQLALQKQGGLAYVFTPKGWHSDRVHAAIYDFKNNKWIHAYFPHPNVVYNRIPFRRQETKRSFQNIREACDIRNIPFFNDSFLQKSEIFEWLSKNEHLVSYLPVTKNLTNLDSFYSMMKQFKKVYLKPSSGKKGKGIIVVEQINKNEWKVETVKDSFSNIETTELIENWISPKIVDHYIIQQGIQPLKWNGTRFDYRVLVHRKNKKEFIISGIGVRQSQKQEITTHLPAGGKIIPFRSLPFQEDEIAIHSIVNEIGNTINSQSRTFGEFSIDMGKSVTGELYIFEINAKPMVFDEDDIRAQGLENLTRYFRYLSEKR</sequence>
<dbReference type="AlphaFoldDB" id="A0A6M0Q3N8"/>
<dbReference type="EMBL" id="JAAIWM010000001">
    <property type="protein sequence ID" value="NEY70814.1"/>
    <property type="molecule type" value="Genomic_DNA"/>
</dbReference>
<keyword evidence="1" id="KW-0547">Nucleotide-binding</keyword>
<evidence type="ECO:0000313" key="4">
    <source>
        <dbReference type="Proteomes" id="UP000481043"/>
    </source>
</evidence>
<keyword evidence="1" id="KW-0067">ATP-binding</keyword>
<reference evidence="3 4" key="1">
    <citation type="submission" date="2020-02" db="EMBL/GenBank/DDBJ databases">
        <title>Bacillus aquiflavi sp. nov., isolated from yellow water of strong flavor Chinese baijiu in Yibin region of China.</title>
        <authorList>
            <person name="Xie J."/>
        </authorList>
    </citation>
    <scope>NUCLEOTIDE SEQUENCE [LARGE SCALE GENOMIC DNA]</scope>
    <source>
        <strain evidence="3 4">SA4</strain>
    </source>
</reference>
<evidence type="ECO:0000259" key="2">
    <source>
        <dbReference type="PROSITE" id="PS50975"/>
    </source>
</evidence>
<organism evidence="3 4">
    <name type="scientific">Bacillus mesophilus</name>
    <dbReference type="NCBI Taxonomy" id="1808955"/>
    <lineage>
        <taxon>Bacteria</taxon>
        <taxon>Bacillati</taxon>
        <taxon>Bacillota</taxon>
        <taxon>Bacilli</taxon>
        <taxon>Bacillales</taxon>
        <taxon>Bacillaceae</taxon>
        <taxon>Bacillus</taxon>
    </lineage>
</organism>
<dbReference type="Pfam" id="PF14398">
    <property type="entry name" value="ATPgrasp_YheCD"/>
    <property type="match status" value="1"/>
</dbReference>
<dbReference type="GO" id="GO:0005524">
    <property type="term" value="F:ATP binding"/>
    <property type="evidence" value="ECO:0007669"/>
    <property type="project" value="UniProtKB-UniRule"/>
</dbReference>
<evidence type="ECO:0000313" key="3">
    <source>
        <dbReference type="EMBL" id="NEY70814.1"/>
    </source>
</evidence>
<dbReference type="RefSeq" id="WP_163177767.1">
    <property type="nucleotide sequence ID" value="NZ_JAAIWM010000001.1"/>
</dbReference>
<protein>
    <recommendedName>
        <fullName evidence="2">ATP-grasp domain-containing protein</fullName>
    </recommendedName>
</protein>